<protein>
    <recommendedName>
        <fullName evidence="4">threonine-phosphate decarboxylase</fullName>
        <ecNumber evidence="4">4.1.1.81</ecNumber>
    </recommendedName>
    <alternativeName>
        <fullName evidence="8">L-threonine-O-3-phosphate decarboxylase</fullName>
    </alternativeName>
</protein>
<evidence type="ECO:0000256" key="2">
    <source>
        <dbReference type="ARBA" id="ARBA00003444"/>
    </source>
</evidence>
<evidence type="ECO:0000256" key="8">
    <source>
        <dbReference type="ARBA" id="ARBA00029996"/>
    </source>
</evidence>
<organism evidence="12 13">
    <name type="scientific">Roseibium algae</name>
    <dbReference type="NCBI Taxonomy" id="3123038"/>
    <lineage>
        <taxon>Bacteria</taxon>
        <taxon>Pseudomonadati</taxon>
        <taxon>Pseudomonadota</taxon>
        <taxon>Alphaproteobacteria</taxon>
        <taxon>Hyphomicrobiales</taxon>
        <taxon>Stappiaceae</taxon>
        <taxon>Roseibium</taxon>
    </lineage>
</organism>
<evidence type="ECO:0000256" key="7">
    <source>
        <dbReference type="ARBA" id="ARBA00023239"/>
    </source>
</evidence>
<dbReference type="Gene3D" id="3.90.1150.10">
    <property type="entry name" value="Aspartate Aminotransferase, domain 1"/>
    <property type="match status" value="1"/>
</dbReference>
<dbReference type="NCBIfam" id="TIGR01140">
    <property type="entry name" value="L_thr_O3P_dcar"/>
    <property type="match status" value="1"/>
</dbReference>
<dbReference type="PROSITE" id="PS00105">
    <property type="entry name" value="AA_TRANSFER_CLASS_1"/>
    <property type="match status" value="1"/>
</dbReference>
<evidence type="ECO:0000256" key="10">
    <source>
        <dbReference type="SAM" id="MobiDB-lite"/>
    </source>
</evidence>
<evidence type="ECO:0000256" key="5">
    <source>
        <dbReference type="ARBA" id="ARBA00022573"/>
    </source>
</evidence>
<comment type="catalytic activity">
    <reaction evidence="9">
        <text>O-phospho-L-threonine + H(+) = (R)-1-aminopropan-2-yl phosphate + CO2</text>
        <dbReference type="Rhea" id="RHEA:11492"/>
        <dbReference type="ChEBI" id="CHEBI:15378"/>
        <dbReference type="ChEBI" id="CHEBI:16526"/>
        <dbReference type="ChEBI" id="CHEBI:58563"/>
        <dbReference type="ChEBI" id="CHEBI:58675"/>
        <dbReference type="EC" id="4.1.1.81"/>
    </reaction>
</comment>
<evidence type="ECO:0000256" key="1">
    <source>
        <dbReference type="ARBA" id="ARBA00001933"/>
    </source>
</evidence>
<dbReference type="Gene3D" id="3.40.640.10">
    <property type="entry name" value="Type I PLP-dependent aspartate aminotransferase-like (Major domain)"/>
    <property type="match status" value="1"/>
</dbReference>
<evidence type="ECO:0000256" key="4">
    <source>
        <dbReference type="ARBA" id="ARBA00012285"/>
    </source>
</evidence>
<keyword evidence="5" id="KW-0169">Cobalamin biosynthesis</keyword>
<dbReference type="Pfam" id="PF00155">
    <property type="entry name" value="Aminotran_1_2"/>
    <property type="match status" value="1"/>
</dbReference>
<accession>A0ABU8TKW4</accession>
<dbReference type="RefSeq" id="WP_340274100.1">
    <property type="nucleotide sequence ID" value="NZ_JBAKIA010000005.1"/>
</dbReference>
<keyword evidence="6" id="KW-0663">Pyridoxal phosphate</keyword>
<feature type="region of interest" description="Disordered" evidence="10">
    <location>
        <begin position="331"/>
        <end position="353"/>
    </location>
</feature>
<feature type="domain" description="Aminotransferase class I/classII large" evidence="11">
    <location>
        <begin position="73"/>
        <end position="327"/>
    </location>
</feature>
<dbReference type="GO" id="GO:0048472">
    <property type="term" value="F:threonine-phosphate decarboxylase activity"/>
    <property type="evidence" value="ECO:0007669"/>
    <property type="project" value="UniProtKB-EC"/>
</dbReference>
<comment type="cofactor">
    <cofactor evidence="1">
        <name>pyridoxal 5'-phosphate</name>
        <dbReference type="ChEBI" id="CHEBI:597326"/>
    </cofactor>
</comment>
<evidence type="ECO:0000256" key="6">
    <source>
        <dbReference type="ARBA" id="ARBA00022898"/>
    </source>
</evidence>
<dbReference type="EC" id="4.1.1.81" evidence="4"/>
<comment type="pathway">
    <text evidence="3">Cofactor biosynthesis; adenosylcobalamin biosynthesis.</text>
</comment>
<evidence type="ECO:0000259" key="11">
    <source>
        <dbReference type="Pfam" id="PF00155"/>
    </source>
</evidence>
<proteinExistence type="predicted"/>
<comment type="function">
    <text evidence="2">Decarboxylates L-threonine-O-3-phosphate to yield (R)-1-amino-2-propanol O-2-phosphate, the precursor for the linkage between the nucleotide loop and the corrin ring in cobalamin.</text>
</comment>
<evidence type="ECO:0000256" key="3">
    <source>
        <dbReference type="ARBA" id="ARBA00004953"/>
    </source>
</evidence>
<dbReference type="InterPro" id="IPR015422">
    <property type="entry name" value="PyrdxlP-dep_Trfase_small"/>
</dbReference>
<evidence type="ECO:0000313" key="13">
    <source>
        <dbReference type="Proteomes" id="UP001385499"/>
    </source>
</evidence>
<gene>
    <name evidence="12" type="primary">cobD</name>
    <name evidence="12" type="ORF">V6575_09695</name>
</gene>
<dbReference type="InterPro" id="IPR005860">
    <property type="entry name" value="CobD"/>
</dbReference>
<dbReference type="SUPFAM" id="SSF53383">
    <property type="entry name" value="PLP-dependent transferases"/>
    <property type="match status" value="1"/>
</dbReference>
<dbReference type="InterPro" id="IPR015421">
    <property type="entry name" value="PyrdxlP-dep_Trfase_major"/>
</dbReference>
<dbReference type="EMBL" id="JBAKIA010000005">
    <property type="protein sequence ID" value="MEJ8474361.1"/>
    <property type="molecule type" value="Genomic_DNA"/>
</dbReference>
<comment type="caution">
    <text evidence="12">The sequence shown here is derived from an EMBL/GenBank/DDBJ whole genome shotgun (WGS) entry which is preliminary data.</text>
</comment>
<dbReference type="Proteomes" id="UP001385499">
    <property type="component" value="Unassembled WGS sequence"/>
</dbReference>
<dbReference type="PANTHER" id="PTHR42885:SF1">
    <property type="entry name" value="THREONINE-PHOSPHATE DECARBOXYLASE"/>
    <property type="match status" value="1"/>
</dbReference>
<dbReference type="InterPro" id="IPR004838">
    <property type="entry name" value="NHTrfase_class1_PyrdxlP-BS"/>
</dbReference>
<dbReference type="PANTHER" id="PTHR42885">
    <property type="entry name" value="HISTIDINOL-PHOSPHATE AMINOTRANSFERASE-RELATED"/>
    <property type="match status" value="1"/>
</dbReference>
<sequence>MMLHGGDLAQAIEQFGGTTSSWLDLSTGINPHAYPIPNGLAANIWQNLPGQAALDHLLGAARKAYDCPEALSLAAGPGTQVLISQIPYVLPEGPVILCGPTYSSHAASFARAGRAPEEVSTPHALPERAKVAVIVNPNNPDGRLIDPQSLLFIAREFTNRGGALVLDEAFADVMPGASLLPHITNENVLILRSFGKFFGLAGLRLGFMAAAPHIARKMTERLDSWAVSGPALEIGRIALNDDKWQASMVRQLADEVADLTICLGENGLGVFGGTPLYALASHQQAHALHQALAKRHIWTRIFDYAPTWMRFGLPGSKTKLDRLSEALQEAQSELASSDIPNKPAGNRQRRRKR</sequence>
<dbReference type="CDD" id="cd00609">
    <property type="entry name" value="AAT_like"/>
    <property type="match status" value="1"/>
</dbReference>
<keyword evidence="13" id="KW-1185">Reference proteome</keyword>
<evidence type="ECO:0000256" key="9">
    <source>
        <dbReference type="ARBA" id="ARBA00048531"/>
    </source>
</evidence>
<keyword evidence="7 12" id="KW-0456">Lyase</keyword>
<dbReference type="InterPro" id="IPR004839">
    <property type="entry name" value="Aminotransferase_I/II_large"/>
</dbReference>
<reference evidence="12 13" key="1">
    <citation type="submission" date="2024-02" db="EMBL/GenBank/DDBJ databases">
        <title>Roseibium algae sp. nov., isolated from marine alga (Grateloupia sp.), showing potential in myo-inositol conversion.</title>
        <authorList>
            <person name="Wang Y."/>
        </authorList>
    </citation>
    <scope>NUCLEOTIDE SEQUENCE [LARGE SCALE GENOMIC DNA]</scope>
    <source>
        <strain evidence="12 13">H3510</strain>
    </source>
</reference>
<evidence type="ECO:0000313" key="12">
    <source>
        <dbReference type="EMBL" id="MEJ8474361.1"/>
    </source>
</evidence>
<dbReference type="InterPro" id="IPR015424">
    <property type="entry name" value="PyrdxlP-dep_Trfase"/>
</dbReference>
<name>A0ABU8TKW4_9HYPH</name>